<dbReference type="Pfam" id="PF05229">
    <property type="entry name" value="SCPU"/>
    <property type="match status" value="1"/>
</dbReference>
<organism evidence="3 4">
    <name type="scientific">Lysobacter zhanggongensis</name>
    <dbReference type="NCBI Taxonomy" id="1774951"/>
    <lineage>
        <taxon>Bacteria</taxon>
        <taxon>Pseudomonadati</taxon>
        <taxon>Pseudomonadota</taxon>
        <taxon>Gammaproteobacteria</taxon>
        <taxon>Lysobacterales</taxon>
        <taxon>Lysobacteraceae</taxon>
        <taxon>Lysobacter</taxon>
    </lineage>
</organism>
<dbReference type="PROSITE" id="PS51257">
    <property type="entry name" value="PROKAR_LIPOPROTEIN"/>
    <property type="match status" value="1"/>
</dbReference>
<dbReference type="InterPro" id="IPR053167">
    <property type="entry name" value="Spore_coat_component"/>
</dbReference>
<dbReference type="EMBL" id="JAXGFO010000024">
    <property type="protein sequence ID" value="MEG3157478.1"/>
    <property type="molecule type" value="Genomic_DNA"/>
</dbReference>
<reference evidence="3 4" key="1">
    <citation type="journal article" date="2017" name="Curr. Microbiol.">
        <title>Lysobacter zhanggongensis sp. nov. Isolated from a Pit Mud.</title>
        <authorList>
            <person name="Zhang X.F."/>
            <person name="Wang H.H."/>
            <person name="Sun X.Y."/>
            <person name="Pan C.M."/>
        </authorList>
    </citation>
    <scope>NUCLEOTIDE SEQUENCE [LARGE SCALE GENOMIC DNA]</scope>
    <source>
        <strain evidence="3 4">ZGLJ7-1</strain>
    </source>
</reference>
<feature type="domain" description="Spore coat protein U/FanG" evidence="2">
    <location>
        <begin position="31"/>
        <end position="172"/>
    </location>
</feature>
<dbReference type="PANTHER" id="PTHR37089:SF1">
    <property type="entry name" value="MEMBRANE PROTEIN"/>
    <property type="match status" value="1"/>
</dbReference>
<dbReference type="InterPro" id="IPR007893">
    <property type="entry name" value="Spore_coat_U/FanG"/>
</dbReference>
<sequence>MNVLKSTLCAAMLAGCIAGQARAQDCGGTCTTQFEVYLDVVASCSFTGSTDVAFGSVPVIVGQQLDAYGSLTVSCNVPVAYRIGLDAGLHGSGVNDRRMASAGGEFIAYQLYSGATGTTPCTATAGAPWGDASGGCVYGDSYAGTPQDIQIHGRLTIANPRAGTYSDTVTATITY</sequence>
<protein>
    <submittedName>
        <fullName evidence="3">Spore coat U domain-containing protein</fullName>
    </submittedName>
</protein>
<comment type="caution">
    <text evidence="3">The sequence shown here is derived from an EMBL/GenBank/DDBJ whole genome shotgun (WGS) entry which is preliminary data.</text>
</comment>
<keyword evidence="1" id="KW-0732">Signal</keyword>
<gene>
    <name evidence="3" type="ORF">SNE33_06175</name>
</gene>
<evidence type="ECO:0000256" key="1">
    <source>
        <dbReference type="SAM" id="SignalP"/>
    </source>
</evidence>
<feature type="signal peptide" evidence="1">
    <location>
        <begin position="1"/>
        <end position="23"/>
    </location>
</feature>
<evidence type="ECO:0000313" key="3">
    <source>
        <dbReference type="EMBL" id="MEG3157478.1"/>
    </source>
</evidence>
<dbReference type="SMART" id="SM00972">
    <property type="entry name" value="SCPU"/>
    <property type="match status" value="1"/>
</dbReference>
<dbReference type="PANTHER" id="PTHR37089">
    <property type="entry name" value="PROTEIN U-RELATED"/>
    <property type="match status" value="1"/>
</dbReference>
<dbReference type="RefSeq" id="WP_412699648.1">
    <property type="nucleotide sequence ID" value="NZ_JAXGFO010000024.1"/>
</dbReference>
<accession>A0ABU7YPK3</accession>
<dbReference type="Proteomes" id="UP001334501">
    <property type="component" value="Unassembled WGS sequence"/>
</dbReference>
<name>A0ABU7YPK3_9GAMM</name>
<evidence type="ECO:0000259" key="2">
    <source>
        <dbReference type="Pfam" id="PF05229"/>
    </source>
</evidence>
<proteinExistence type="predicted"/>
<keyword evidence="4" id="KW-1185">Reference proteome</keyword>
<feature type="chain" id="PRO_5046669639" evidence="1">
    <location>
        <begin position="24"/>
        <end position="175"/>
    </location>
</feature>
<evidence type="ECO:0000313" key="4">
    <source>
        <dbReference type="Proteomes" id="UP001334501"/>
    </source>
</evidence>